<gene>
    <name evidence="1" type="ORF">CB5_LOCUS19198</name>
</gene>
<dbReference type="AlphaFoldDB" id="A0A6V7PZ88"/>
<proteinExistence type="predicted"/>
<dbReference type="EMBL" id="LR862153">
    <property type="protein sequence ID" value="CAD1835987.1"/>
    <property type="molecule type" value="Genomic_DNA"/>
</dbReference>
<name>A0A6V7PZ88_ANACO</name>
<accession>A0A6V7PZ88</accession>
<sequence>MDQNTLYQLKIPAGLPVPNLVTGTRPLSPQLRTSGTGTSPMLYRYSASKLQTREQSIQKIHWSTGTPLRGTAPSSSSSSSFPLAAAHHYHLPLSPNYLLPPGWGRGCFDSDILITFDIAVVGGRHRLPHRR</sequence>
<evidence type="ECO:0000313" key="1">
    <source>
        <dbReference type="EMBL" id="CAD1835987.1"/>
    </source>
</evidence>
<organism evidence="1">
    <name type="scientific">Ananas comosus var. bracteatus</name>
    <name type="common">red pineapple</name>
    <dbReference type="NCBI Taxonomy" id="296719"/>
    <lineage>
        <taxon>Eukaryota</taxon>
        <taxon>Viridiplantae</taxon>
        <taxon>Streptophyta</taxon>
        <taxon>Embryophyta</taxon>
        <taxon>Tracheophyta</taxon>
        <taxon>Spermatophyta</taxon>
        <taxon>Magnoliopsida</taxon>
        <taxon>Liliopsida</taxon>
        <taxon>Poales</taxon>
        <taxon>Bromeliaceae</taxon>
        <taxon>Bromelioideae</taxon>
        <taxon>Ananas</taxon>
    </lineage>
</organism>
<reference evidence="1" key="1">
    <citation type="submission" date="2020-07" db="EMBL/GenBank/DDBJ databases">
        <authorList>
            <person name="Lin J."/>
        </authorList>
    </citation>
    <scope>NUCLEOTIDE SEQUENCE</scope>
</reference>
<protein>
    <submittedName>
        <fullName evidence="1">Uncharacterized protein</fullName>
    </submittedName>
</protein>